<evidence type="ECO:0000256" key="1">
    <source>
        <dbReference type="ARBA" id="ARBA00009512"/>
    </source>
</evidence>
<dbReference type="GO" id="GO:0006412">
    <property type="term" value="P:translation"/>
    <property type="evidence" value="ECO:0007669"/>
    <property type="project" value="UniProtKB-UniRule"/>
</dbReference>
<evidence type="ECO:0000256" key="7">
    <source>
        <dbReference type="SAM" id="MobiDB-lite"/>
    </source>
</evidence>
<comment type="caution">
    <text evidence="8">The sequence shown here is derived from an EMBL/GenBank/DDBJ whole genome shotgun (WGS) entry which is preliminary data.</text>
</comment>
<dbReference type="Gene3D" id="3.30.70.60">
    <property type="match status" value="1"/>
</dbReference>
<gene>
    <name evidence="6 8" type="primary">rpsF</name>
    <name evidence="8" type="ORF">KMAL_25030</name>
</gene>
<dbReference type="EMBL" id="POTC01000042">
    <property type="protein sequence ID" value="POF61874.1"/>
    <property type="molecule type" value="Genomic_DNA"/>
</dbReference>
<name>A0A2S3VZ11_9PROT</name>
<comment type="similarity">
    <text evidence="1 6">Belongs to the bacterial ribosomal protein bS6 family.</text>
</comment>
<evidence type="ECO:0000313" key="8">
    <source>
        <dbReference type="EMBL" id="POF61874.1"/>
    </source>
</evidence>
<dbReference type="InterPro" id="IPR014717">
    <property type="entry name" value="Transl_elong_EF1B/ribsomal_bS6"/>
</dbReference>
<protein>
    <recommendedName>
        <fullName evidence="5 6">Small ribosomal subunit protein bS6</fullName>
    </recommendedName>
</protein>
<evidence type="ECO:0000256" key="6">
    <source>
        <dbReference type="HAMAP-Rule" id="MF_00360"/>
    </source>
</evidence>
<dbReference type="GO" id="GO:0003735">
    <property type="term" value="F:structural constituent of ribosome"/>
    <property type="evidence" value="ECO:0007669"/>
    <property type="project" value="InterPro"/>
</dbReference>
<accession>A0A2S3VZ11</accession>
<dbReference type="InterPro" id="IPR000529">
    <property type="entry name" value="Ribosomal_bS6"/>
</dbReference>
<evidence type="ECO:0000256" key="2">
    <source>
        <dbReference type="ARBA" id="ARBA00022980"/>
    </source>
</evidence>
<dbReference type="RefSeq" id="WP_110096039.1">
    <property type="nucleotide sequence ID" value="NZ_NKUE01000006.1"/>
</dbReference>
<evidence type="ECO:0000256" key="4">
    <source>
        <dbReference type="ARBA" id="ARBA00035104"/>
    </source>
</evidence>
<keyword evidence="2 6" id="KW-0689">Ribosomal protein</keyword>
<evidence type="ECO:0000256" key="5">
    <source>
        <dbReference type="ARBA" id="ARBA00035294"/>
    </source>
</evidence>
<proteinExistence type="inferred from homology"/>
<dbReference type="PANTHER" id="PTHR21011">
    <property type="entry name" value="MITOCHONDRIAL 28S RIBOSOMAL PROTEIN S6"/>
    <property type="match status" value="1"/>
</dbReference>
<dbReference type="HAMAP" id="MF_00360">
    <property type="entry name" value="Ribosomal_bS6"/>
    <property type="match status" value="1"/>
</dbReference>
<dbReference type="CDD" id="cd00473">
    <property type="entry name" value="bS6"/>
    <property type="match status" value="1"/>
</dbReference>
<keyword evidence="6" id="KW-0694">RNA-binding</keyword>
<dbReference type="InterPro" id="IPR020814">
    <property type="entry name" value="Ribosomal_S6_plastid/chlpt"/>
</dbReference>
<keyword evidence="6" id="KW-0699">rRNA-binding</keyword>
<reference evidence="8 9" key="1">
    <citation type="submission" date="2018-01" db="EMBL/GenBank/DDBJ databases">
        <title>Draft Genome Sequence of Komagataeibacter maltaceti LMG 1529, a Vinegar Producing Acetic Acid Bacterium Isolated from Malt Vinegar Brewery Acetifiers.</title>
        <authorList>
            <person name="Zhang Q."/>
            <person name="Hollensteiner J."/>
            <person name="Poehlein A."/>
            <person name="Daniel R."/>
        </authorList>
    </citation>
    <scope>NUCLEOTIDE SEQUENCE [LARGE SCALE GENOMIC DNA]</scope>
    <source>
        <strain evidence="8 9">LMG 1529</strain>
    </source>
</reference>
<keyword evidence="9" id="KW-1185">Reference proteome</keyword>
<dbReference type="GO" id="GO:0070181">
    <property type="term" value="F:small ribosomal subunit rRNA binding"/>
    <property type="evidence" value="ECO:0007669"/>
    <property type="project" value="TreeGrafter"/>
</dbReference>
<comment type="function">
    <text evidence="4 6">Binds together with bS18 to 16S ribosomal RNA.</text>
</comment>
<feature type="region of interest" description="Disordered" evidence="7">
    <location>
        <begin position="107"/>
        <end position="167"/>
    </location>
</feature>
<organism evidence="8 9">
    <name type="scientific">Novacetimonas maltaceti</name>
    <dbReference type="NCBI Taxonomy" id="1203393"/>
    <lineage>
        <taxon>Bacteria</taxon>
        <taxon>Pseudomonadati</taxon>
        <taxon>Pseudomonadota</taxon>
        <taxon>Alphaproteobacteria</taxon>
        <taxon>Acetobacterales</taxon>
        <taxon>Acetobacteraceae</taxon>
        <taxon>Novacetimonas</taxon>
    </lineage>
</organism>
<keyword evidence="3 6" id="KW-0687">Ribonucleoprotein</keyword>
<dbReference type="GO" id="GO:0022627">
    <property type="term" value="C:cytosolic small ribosomal subunit"/>
    <property type="evidence" value="ECO:0007669"/>
    <property type="project" value="TreeGrafter"/>
</dbReference>
<evidence type="ECO:0000256" key="3">
    <source>
        <dbReference type="ARBA" id="ARBA00023274"/>
    </source>
</evidence>
<evidence type="ECO:0000313" key="9">
    <source>
        <dbReference type="Proteomes" id="UP000237344"/>
    </source>
</evidence>
<dbReference type="Pfam" id="PF01250">
    <property type="entry name" value="Ribosomal_S6"/>
    <property type="match status" value="1"/>
</dbReference>
<dbReference type="AlphaFoldDB" id="A0A2S3VZ11"/>
<dbReference type="Proteomes" id="UP000237344">
    <property type="component" value="Unassembled WGS sequence"/>
</dbReference>
<sequence>MPLYETVLIARNDVSQQQVEAIADGIATVLEAESGSIKKREYWGLRTLAYRIKKNRKGHYMLLGLDATPAAIKEIERQLSLNEDVLRVLMLRVDEIDEAPSVILSRKGDERERGFRGPKPAGRFESGRGNSGGPRRNYDDREEFRARNEREEQQRNNAGAPASSEAE</sequence>
<feature type="compositionally biased region" description="Basic and acidic residues" evidence="7">
    <location>
        <begin position="136"/>
        <end position="154"/>
    </location>
</feature>
<dbReference type="OrthoDB" id="9812702at2"/>
<dbReference type="NCBIfam" id="TIGR00166">
    <property type="entry name" value="S6"/>
    <property type="match status" value="1"/>
</dbReference>
<dbReference type="PANTHER" id="PTHR21011:SF1">
    <property type="entry name" value="SMALL RIBOSOMAL SUBUNIT PROTEIN BS6M"/>
    <property type="match status" value="1"/>
</dbReference>
<dbReference type="InterPro" id="IPR035980">
    <property type="entry name" value="Ribosomal_bS6_sf"/>
</dbReference>
<dbReference type="SUPFAM" id="SSF54995">
    <property type="entry name" value="Ribosomal protein S6"/>
    <property type="match status" value="1"/>
</dbReference>